<dbReference type="eggNOG" id="COG1639">
    <property type="taxonomic scope" value="Bacteria"/>
</dbReference>
<dbReference type="AlphaFoldDB" id="A4ABI9"/>
<dbReference type="Pfam" id="PF08668">
    <property type="entry name" value="HDOD"/>
    <property type="match status" value="1"/>
</dbReference>
<sequence length="362" mass="39242">MSWFKRSGKKDSAPPSAAPQADASPAAPASAGNPVETTAGDLETLKSLAERKPPDALADLFLVMEEHLNELELEDIRALVATLRQPPPLVERLSSGLDDPEELREAILSSPTLSADVLRVVNSAAFALNSPISSIEHAVAYLGTTMVRGLVLQSAVGQVMAFETDVQKAAYMRIWRSSYVASAAAQAYARALNVEHPSVHATRALLVNIGDLALISARPELSVIYAPKTDLLGRVEAQQEEIMANSAVLSSLLVRQWSLPDDLCDSLRHSLTPLTWAPEGNERSADKQREDLVVYLACRIGDAVAYGGLKDVADFDLLAQESADFFYLPDYLRRLELGGLLQVMADRSHGRRVQQIIDTFGG</sequence>
<dbReference type="SUPFAM" id="SSF109604">
    <property type="entry name" value="HD-domain/PDEase-like"/>
    <property type="match status" value="1"/>
</dbReference>
<dbReference type="PROSITE" id="PS51833">
    <property type="entry name" value="HDOD"/>
    <property type="match status" value="1"/>
</dbReference>
<dbReference type="EMBL" id="AAOA02000004">
    <property type="protein sequence ID" value="EAQ96743.1"/>
    <property type="molecule type" value="Genomic_DNA"/>
</dbReference>
<dbReference type="Gene3D" id="1.10.3210.10">
    <property type="entry name" value="Hypothetical protein af1432"/>
    <property type="match status" value="1"/>
</dbReference>
<feature type="domain" description="HDOD" evidence="2">
    <location>
        <begin position="79"/>
        <end position="273"/>
    </location>
</feature>
<dbReference type="Proteomes" id="UP000019205">
    <property type="component" value="Chromosome"/>
</dbReference>
<dbReference type="InterPro" id="IPR013976">
    <property type="entry name" value="HDOD"/>
</dbReference>
<name>A4ABI9_9GAMM</name>
<organism evidence="3 4">
    <name type="scientific">Congregibacter litoralis KT71</name>
    <dbReference type="NCBI Taxonomy" id="314285"/>
    <lineage>
        <taxon>Bacteria</taxon>
        <taxon>Pseudomonadati</taxon>
        <taxon>Pseudomonadota</taxon>
        <taxon>Gammaproteobacteria</taxon>
        <taxon>Cellvibrionales</taxon>
        <taxon>Halieaceae</taxon>
        <taxon>Congregibacter</taxon>
    </lineage>
</organism>
<reference evidence="3 4" key="1">
    <citation type="journal article" date="2007" name="Proc. Natl. Acad. Sci. U.S.A.">
        <title>Characterization of a marine gammaproteobacterium capable of aerobic anoxygenic photosynthesis.</title>
        <authorList>
            <person name="Fuchs B.M."/>
            <person name="Spring S."/>
            <person name="Teeling H."/>
            <person name="Quast C."/>
            <person name="Wulf J."/>
            <person name="Schattenhofer M."/>
            <person name="Yan S."/>
            <person name="Ferriera S."/>
            <person name="Johnson J."/>
            <person name="Glockner F.O."/>
            <person name="Amann R."/>
        </authorList>
    </citation>
    <scope>NUCLEOTIDE SEQUENCE [LARGE SCALE GENOMIC DNA]</scope>
    <source>
        <strain evidence="3">KT71</strain>
    </source>
</reference>
<evidence type="ECO:0000256" key="1">
    <source>
        <dbReference type="SAM" id="MobiDB-lite"/>
    </source>
</evidence>
<reference evidence="3 4" key="2">
    <citation type="journal article" date="2009" name="PLoS ONE">
        <title>The photosynthetic apparatus and its regulation in the aerobic gammaproteobacterium Congregibacter litoralis gen. nov., sp. nov.</title>
        <authorList>
            <person name="Spring S."/>
            <person name="Lunsdorf H."/>
            <person name="Fuchs B.M."/>
            <person name="Tindall B.J."/>
        </authorList>
    </citation>
    <scope>NUCLEOTIDE SEQUENCE [LARGE SCALE GENOMIC DNA]</scope>
    <source>
        <strain evidence="3">KT71</strain>
    </source>
</reference>
<gene>
    <name evidence="3" type="ORF">KT71_06959</name>
</gene>
<accession>A4ABI9</accession>
<feature type="compositionally biased region" description="Low complexity" evidence="1">
    <location>
        <begin position="13"/>
        <end position="31"/>
    </location>
</feature>
<proteinExistence type="predicted"/>
<evidence type="ECO:0000313" key="3">
    <source>
        <dbReference type="EMBL" id="EAQ96743.1"/>
    </source>
</evidence>
<comment type="caution">
    <text evidence="3">The sequence shown here is derived from an EMBL/GenBank/DDBJ whole genome shotgun (WGS) entry which is preliminary data.</text>
</comment>
<dbReference type="HOGENOM" id="CLU_764430_0_0_6"/>
<dbReference type="RefSeq" id="WP_008293815.1">
    <property type="nucleotide sequence ID" value="NZ_CM002299.1"/>
</dbReference>
<keyword evidence="4" id="KW-1185">Reference proteome</keyword>
<evidence type="ECO:0000313" key="4">
    <source>
        <dbReference type="Proteomes" id="UP000019205"/>
    </source>
</evidence>
<dbReference type="InterPro" id="IPR052340">
    <property type="entry name" value="RNase_Y/CdgJ"/>
</dbReference>
<dbReference type="OrthoDB" id="9770715at2"/>
<dbReference type="STRING" id="314285.KT71_06959"/>
<dbReference type="PANTHER" id="PTHR33525">
    <property type="match status" value="1"/>
</dbReference>
<feature type="region of interest" description="Disordered" evidence="1">
    <location>
        <begin position="1"/>
        <end position="41"/>
    </location>
</feature>
<dbReference type="PANTHER" id="PTHR33525:SF4">
    <property type="entry name" value="CYCLIC DI-GMP PHOSPHODIESTERASE CDGJ"/>
    <property type="match status" value="1"/>
</dbReference>
<protein>
    <submittedName>
        <fullName evidence="3">HDOD domain protein</fullName>
    </submittedName>
</protein>
<evidence type="ECO:0000259" key="2">
    <source>
        <dbReference type="PROSITE" id="PS51833"/>
    </source>
</evidence>